<dbReference type="RefSeq" id="WP_095415820.1">
    <property type="nucleotide sequence ID" value="NZ_CP018477.1"/>
</dbReference>
<dbReference type="InterPro" id="IPR011453">
    <property type="entry name" value="DUF1559"/>
</dbReference>
<dbReference type="Pfam" id="PF07596">
    <property type="entry name" value="SBP_bac_10"/>
    <property type="match status" value="1"/>
</dbReference>
<dbReference type="OrthoDB" id="241541at2"/>
<evidence type="ECO:0000259" key="1">
    <source>
        <dbReference type="Pfam" id="PF07596"/>
    </source>
</evidence>
<dbReference type="PANTHER" id="PTHR30093">
    <property type="entry name" value="GENERAL SECRETION PATHWAY PROTEIN G"/>
    <property type="match status" value="1"/>
</dbReference>
<dbReference type="InterPro" id="IPR045584">
    <property type="entry name" value="Pilin-like"/>
</dbReference>
<keyword evidence="3" id="KW-1185">Reference proteome</keyword>
<sequence length="353" mass="38694">MGRVRSAFTLVELLVVIAIIGILIALLLPAVQAAREAARRSQCTNNMKQVALGIHNYHDTYKVFPALGVRTCRGRYYAWSMMILPYIEEKPLYDAIMAQAKSPAMLPEPWTTDPNHATWGPFVRDWWRKDIPAYTCPSDQPIPNRAESPARLNYKACVGDDYHQNHFRPDQNYRQNRGIFQCERWIGTEYVTDGTSNTVMLGEMVAGGYPDDVLGGVALLMQSWNPAACLARIDPTNPKKITPPVRADFRPTGGRAWDGRPYFCGFATMVAPNGPSCHWGSVDGNEHMGTASSYHPGGVNVAMADGAVRFISQTIDVGNQAIDDVPDPGNRPSPWGVWGALGSCGGGESVAVP</sequence>
<name>A0A286RIX2_9BACT</name>
<proteinExistence type="predicted"/>
<accession>A0A286RIX2</accession>
<dbReference type="Proteomes" id="UP000215086">
    <property type="component" value="Chromosome"/>
</dbReference>
<protein>
    <recommendedName>
        <fullName evidence="1">DUF1559 domain-containing protein</fullName>
    </recommendedName>
</protein>
<gene>
    <name evidence="2" type="ORF">THTE_3301</name>
</gene>
<dbReference type="KEGG" id="ttf:THTE_3301"/>
<dbReference type="EMBL" id="CP018477">
    <property type="protein sequence ID" value="ASV75903.1"/>
    <property type="molecule type" value="Genomic_DNA"/>
</dbReference>
<dbReference type="InterPro" id="IPR027558">
    <property type="entry name" value="Pre_pil_HX9DG_C"/>
</dbReference>
<dbReference type="InterPro" id="IPR012902">
    <property type="entry name" value="N_methyl_site"/>
</dbReference>
<reference evidence="2 3" key="1">
    <citation type="journal article" name="Front. Microbiol.">
        <title>Sugar Metabolism of the First Thermophilic Planctomycete Thermogutta terrifontis: Comparative Genomic and Transcriptomic Approaches.</title>
        <authorList>
            <person name="Elcheninov A.G."/>
            <person name="Menzel P."/>
            <person name="Gudbergsdottir S.R."/>
            <person name="Slesarev A.I."/>
            <person name="Kadnikov V.V."/>
            <person name="Krogh A."/>
            <person name="Bonch-Osmolovskaya E.A."/>
            <person name="Peng X."/>
            <person name="Kublanov I.V."/>
        </authorList>
    </citation>
    <scope>NUCLEOTIDE SEQUENCE [LARGE SCALE GENOMIC DNA]</scope>
    <source>
        <strain evidence="2 3">R1</strain>
    </source>
</reference>
<dbReference type="NCBIfam" id="TIGR04294">
    <property type="entry name" value="pre_pil_HX9DG"/>
    <property type="match status" value="1"/>
</dbReference>
<dbReference type="SUPFAM" id="SSF54523">
    <property type="entry name" value="Pili subunits"/>
    <property type="match status" value="1"/>
</dbReference>
<evidence type="ECO:0000313" key="2">
    <source>
        <dbReference type="EMBL" id="ASV75903.1"/>
    </source>
</evidence>
<dbReference type="PANTHER" id="PTHR30093:SF2">
    <property type="entry name" value="TYPE II SECRETION SYSTEM PROTEIN H"/>
    <property type="match status" value="1"/>
</dbReference>
<dbReference type="AlphaFoldDB" id="A0A286RIX2"/>
<dbReference type="Pfam" id="PF07963">
    <property type="entry name" value="N_methyl"/>
    <property type="match status" value="1"/>
</dbReference>
<evidence type="ECO:0000313" key="3">
    <source>
        <dbReference type="Proteomes" id="UP000215086"/>
    </source>
</evidence>
<dbReference type="Gene3D" id="3.30.700.10">
    <property type="entry name" value="Glycoprotein, Type 4 Pilin"/>
    <property type="match status" value="1"/>
</dbReference>
<dbReference type="NCBIfam" id="TIGR02532">
    <property type="entry name" value="IV_pilin_GFxxxE"/>
    <property type="match status" value="1"/>
</dbReference>
<organism evidence="2 3">
    <name type="scientific">Thermogutta terrifontis</name>
    <dbReference type="NCBI Taxonomy" id="1331910"/>
    <lineage>
        <taxon>Bacteria</taxon>
        <taxon>Pseudomonadati</taxon>
        <taxon>Planctomycetota</taxon>
        <taxon>Planctomycetia</taxon>
        <taxon>Pirellulales</taxon>
        <taxon>Thermoguttaceae</taxon>
        <taxon>Thermogutta</taxon>
    </lineage>
</organism>
<feature type="domain" description="DUF1559" evidence="1">
    <location>
        <begin position="32"/>
        <end position="317"/>
    </location>
</feature>